<dbReference type="EMBL" id="MUAU01000028">
    <property type="protein sequence ID" value="OOR74864.1"/>
    <property type="molecule type" value="Genomic_DNA"/>
</dbReference>
<evidence type="ECO:0008006" key="4">
    <source>
        <dbReference type="Google" id="ProtNLM"/>
    </source>
</evidence>
<feature type="transmembrane region" description="Helical" evidence="1">
    <location>
        <begin position="208"/>
        <end position="228"/>
    </location>
</feature>
<evidence type="ECO:0000256" key="1">
    <source>
        <dbReference type="SAM" id="Phobius"/>
    </source>
</evidence>
<feature type="transmembrane region" description="Helical" evidence="1">
    <location>
        <begin position="34"/>
        <end position="52"/>
    </location>
</feature>
<feature type="transmembrane region" description="Helical" evidence="1">
    <location>
        <begin position="64"/>
        <end position="88"/>
    </location>
</feature>
<gene>
    <name evidence="2" type="ORF">BLX06_11565</name>
</gene>
<feature type="transmembrane region" description="Helical" evidence="1">
    <location>
        <begin position="108"/>
        <end position="129"/>
    </location>
</feature>
<protein>
    <recommendedName>
        <fullName evidence="4">CPBP family intramembrane metalloprotease</fullName>
    </recommendedName>
</protein>
<sequence length="253" mass="29577">MQKETISPVIKEEPVFDFQQIDSYLHRHVQSKSIWSLGMLVLISIAMVYVPYELLLHAWLQHTPIIIQAWIKALVYTVPIAASFCYVFRDSMKQLFQRMTILQHMKCLLLACLLLWLAYLWGHIVESLISMDISPHVMDNTSKVERMLSIPGLLVQLLGENLMFVVFFFFWYKCITCIKKGNTAIVLLAMLVAGVTFGMMHLTAYHFNVLQCILLVGMPAALHLLWFVHTRNIHMAYWLHVYYDLIIIYWSFM</sequence>
<feature type="transmembrane region" description="Helical" evidence="1">
    <location>
        <begin position="184"/>
        <end position="202"/>
    </location>
</feature>
<feature type="transmembrane region" description="Helical" evidence="1">
    <location>
        <begin position="235"/>
        <end position="252"/>
    </location>
</feature>
<proteinExistence type="predicted"/>
<feature type="transmembrane region" description="Helical" evidence="1">
    <location>
        <begin position="149"/>
        <end position="172"/>
    </location>
</feature>
<dbReference type="RefSeq" id="WP_078186578.1">
    <property type="nucleotide sequence ID" value="NZ_MUAU01000028.1"/>
</dbReference>
<name>A0A9X6GFV2_BACCE</name>
<reference evidence="2 3" key="1">
    <citation type="submission" date="2017-01" db="EMBL/GenBank/DDBJ databases">
        <title>Bacillus cereus isolates.</title>
        <authorList>
            <person name="Beno S.M."/>
        </authorList>
    </citation>
    <scope>NUCLEOTIDE SEQUENCE [LARGE SCALE GENOMIC DNA]</scope>
    <source>
        <strain evidence="2 3">FSL K6-1030</strain>
    </source>
</reference>
<comment type="caution">
    <text evidence="2">The sequence shown here is derived from an EMBL/GenBank/DDBJ whole genome shotgun (WGS) entry which is preliminary data.</text>
</comment>
<dbReference type="AlphaFoldDB" id="A0A9X6GFV2"/>
<keyword evidence="1" id="KW-0812">Transmembrane</keyword>
<evidence type="ECO:0000313" key="3">
    <source>
        <dbReference type="Proteomes" id="UP000190641"/>
    </source>
</evidence>
<accession>A0A9X6GFV2</accession>
<dbReference type="Proteomes" id="UP000190641">
    <property type="component" value="Unassembled WGS sequence"/>
</dbReference>
<organism evidence="2 3">
    <name type="scientific">Bacillus cereus</name>
    <dbReference type="NCBI Taxonomy" id="1396"/>
    <lineage>
        <taxon>Bacteria</taxon>
        <taxon>Bacillati</taxon>
        <taxon>Bacillota</taxon>
        <taxon>Bacilli</taxon>
        <taxon>Bacillales</taxon>
        <taxon>Bacillaceae</taxon>
        <taxon>Bacillus</taxon>
        <taxon>Bacillus cereus group</taxon>
    </lineage>
</organism>
<evidence type="ECO:0000313" key="2">
    <source>
        <dbReference type="EMBL" id="OOR74864.1"/>
    </source>
</evidence>
<keyword evidence="1" id="KW-0472">Membrane</keyword>
<keyword evidence="1" id="KW-1133">Transmembrane helix</keyword>